<dbReference type="Proteomes" id="UP000014387">
    <property type="component" value="Unassembled WGS sequence"/>
</dbReference>
<protein>
    <recommendedName>
        <fullName evidence="3">Bro-N domain-containing protein</fullName>
    </recommendedName>
</protein>
<dbReference type="EMBL" id="AGWN01000001">
    <property type="protein sequence ID" value="EPD30879.1"/>
    <property type="molecule type" value="Genomic_DNA"/>
</dbReference>
<dbReference type="InterPro" id="IPR011204">
    <property type="entry name" value="Virulence_RhuM-like"/>
</dbReference>
<dbReference type="AlphaFoldDB" id="A0A9W5REC0"/>
<evidence type="ECO:0008006" key="3">
    <source>
        <dbReference type="Google" id="ProtNLM"/>
    </source>
</evidence>
<evidence type="ECO:0000313" key="2">
    <source>
        <dbReference type="Proteomes" id="UP000014387"/>
    </source>
</evidence>
<comment type="caution">
    <text evidence="1">The sequence shown here is derived from an EMBL/GenBank/DDBJ whole genome shotgun (WGS) entry which is preliminary data.</text>
</comment>
<proteinExistence type="predicted"/>
<accession>A0A9W5REC0</accession>
<dbReference type="PANTHER" id="PTHR35810">
    <property type="entry name" value="CYTOPLASMIC PROTEIN-RELATED"/>
    <property type="match status" value="1"/>
</dbReference>
<name>A0A9W5REC0_9ACTO</name>
<dbReference type="PANTHER" id="PTHR35810:SF1">
    <property type="entry name" value="CYTOPLASMIC PROTEIN"/>
    <property type="match status" value="1"/>
</dbReference>
<reference evidence="1 2" key="1">
    <citation type="submission" date="2013-05" db="EMBL/GenBank/DDBJ databases">
        <title>The Genome Sequence of Actinomyces europaeus ACS-120-V-COL10B.</title>
        <authorList>
            <consortium name="The Broad Institute Genomics Platform"/>
            <person name="Earl A."/>
            <person name="Ward D."/>
            <person name="Feldgarden M."/>
            <person name="Gevers D."/>
            <person name="Saerens B."/>
            <person name="Vaneechoutte M."/>
            <person name="Walker B."/>
            <person name="Young S."/>
            <person name="Zeng Q."/>
            <person name="Gargeya S."/>
            <person name="Fitzgerald M."/>
            <person name="Haas B."/>
            <person name="Abouelleil A."/>
            <person name="Allen A.W."/>
            <person name="Alvarado L."/>
            <person name="Arachchi H.M."/>
            <person name="Berlin A.M."/>
            <person name="Chapman S.B."/>
            <person name="Gainer-Dewar J."/>
            <person name="Goldberg J."/>
            <person name="Griggs A."/>
            <person name="Gujja S."/>
            <person name="Hansen M."/>
            <person name="Howarth C."/>
            <person name="Imamovic A."/>
            <person name="Ireland A."/>
            <person name="Larimer J."/>
            <person name="McCowan C."/>
            <person name="Murphy C."/>
            <person name="Pearson M."/>
            <person name="Poon T.W."/>
            <person name="Priest M."/>
            <person name="Roberts A."/>
            <person name="Saif S."/>
            <person name="Shea T."/>
            <person name="Sisk P."/>
            <person name="Sykes S."/>
            <person name="Wortman J."/>
            <person name="Nusbaum C."/>
            <person name="Birren B."/>
        </authorList>
    </citation>
    <scope>NUCLEOTIDE SEQUENCE [LARGE SCALE GENOMIC DNA]</scope>
    <source>
        <strain evidence="1 2">ACS-120-V-Col10b</strain>
    </source>
</reference>
<evidence type="ECO:0000313" key="1">
    <source>
        <dbReference type="EMBL" id="EPD30879.1"/>
    </source>
</evidence>
<organism evidence="1 2">
    <name type="scientific">Gleimia europaea ACS-120-V-Col10b</name>
    <dbReference type="NCBI Taxonomy" id="883069"/>
    <lineage>
        <taxon>Bacteria</taxon>
        <taxon>Bacillati</taxon>
        <taxon>Actinomycetota</taxon>
        <taxon>Actinomycetes</taxon>
        <taxon>Actinomycetales</taxon>
        <taxon>Actinomycetaceae</taxon>
        <taxon>Gleimia</taxon>
    </lineage>
</organism>
<sequence length="160" mass="18431">MSEQLVKHSTGQFLMFTIDESAGIEVRYEEGTIWLTQKLMAQLFDVDVRTVNEHLGNIFHSGELDQNSVIRKFRITASDGKSYLTNHYNLDAIISVGYRVNSIRATQFRQWATNDPPRSNKTKPLHPKRRVKEARREIPKTRAKIEGAGVLYLLPPRLNH</sequence>
<dbReference type="Pfam" id="PF13310">
    <property type="entry name" value="Virulence_RhuM"/>
    <property type="match status" value="1"/>
</dbReference>
<dbReference type="OrthoDB" id="9802752at2"/>
<gene>
    <name evidence="1" type="ORF">HMPREF9238_00634</name>
</gene>
<keyword evidence="2" id="KW-1185">Reference proteome</keyword>